<evidence type="ECO:0000313" key="7">
    <source>
        <dbReference type="Proteomes" id="UP000274756"/>
    </source>
</evidence>
<evidence type="ECO:0000313" key="8">
    <source>
        <dbReference type="WBParaSite" id="DME_0000623801-mRNA-1"/>
    </source>
</evidence>
<keyword evidence="4" id="KW-0539">Nucleus</keyword>
<evidence type="ECO:0000256" key="1">
    <source>
        <dbReference type="ARBA" id="ARBA00004123"/>
    </source>
</evidence>
<dbReference type="OrthoDB" id="6021714at2759"/>
<dbReference type="Proteomes" id="UP000038040">
    <property type="component" value="Unplaced"/>
</dbReference>
<dbReference type="GO" id="GO:0000981">
    <property type="term" value="F:DNA-binding transcription factor activity, RNA polymerase II-specific"/>
    <property type="evidence" value="ECO:0007669"/>
    <property type="project" value="TreeGrafter"/>
</dbReference>
<accession>A0A0N4UFL5</accession>
<dbReference type="InterPro" id="IPR035965">
    <property type="entry name" value="PAS-like_dom_sf"/>
</dbReference>
<dbReference type="GO" id="GO:0000977">
    <property type="term" value="F:RNA polymerase II transcription regulatory region sequence-specific DNA binding"/>
    <property type="evidence" value="ECO:0007669"/>
    <property type="project" value="TreeGrafter"/>
</dbReference>
<evidence type="ECO:0000256" key="4">
    <source>
        <dbReference type="ARBA" id="ARBA00023242"/>
    </source>
</evidence>
<keyword evidence="3" id="KW-0804">Transcription</keyword>
<dbReference type="GO" id="GO:0010557">
    <property type="term" value="P:positive regulation of macromolecule biosynthetic process"/>
    <property type="evidence" value="ECO:0007669"/>
    <property type="project" value="UniProtKB-ARBA"/>
</dbReference>
<evidence type="ECO:0000313" key="6">
    <source>
        <dbReference type="Proteomes" id="UP000038040"/>
    </source>
</evidence>
<proteinExistence type="predicted"/>
<organism evidence="6 8">
    <name type="scientific">Dracunculus medinensis</name>
    <name type="common">Guinea worm</name>
    <dbReference type="NCBI Taxonomy" id="318479"/>
    <lineage>
        <taxon>Eukaryota</taxon>
        <taxon>Metazoa</taxon>
        <taxon>Ecdysozoa</taxon>
        <taxon>Nematoda</taxon>
        <taxon>Chromadorea</taxon>
        <taxon>Rhabditida</taxon>
        <taxon>Spirurina</taxon>
        <taxon>Dracunculoidea</taxon>
        <taxon>Dracunculidae</taxon>
        <taxon>Dracunculus</taxon>
    </lineage>
</organism>
<evidence type="ECO:0000256" key="2">
    <source>
        <dbReference type="ARBA" id="ARBA00023015"/>
    </source>
</evidence>
<gene>
    <name evidence="5" type="ORF">DME_LOCUS1135</name>
</gene>
<reference evidence="8" key="1">
    <citation type="submission" date="2017-02" db="UniProtKB">
        <authorList>
            <consortium name="WormBaseParasite"/>
        </authorList>
    </citation>
    <scope>IDENTIFICATION</scope>
</reference>
<dbReference type="Gene3D" id="3.30.450.20">
    <property type="entry name" value="PAS domain"/>
    <property type="match status" value="1"/>
</dbReference>
<reference evidence="5 7" key="2">
    <citation type="submission" date="2018-11" db="EMBL/GenBank/DDBJ databases">
        <authorList>
            <consortium name="Pathogen Informatics"/>
        </authorList>
    </citation>
    <scope>NUCLEOTIDE SEQUENCE [LARGE SCALE GENOMIC DNA]</scope>
</reference>
<evidence type="ECO:0000313" key="5">
    <source>
        <dbReference type="EMBL" id="VDN51162.1"/>
    </source>
</evidence>
<dbReference type="GO" id="GO:0005634">
    <property type="term" value="C:nucleus"/>
    <property type="evidence" value="ECO:0007669"/>
    <property type="project" value="UniProtKB-SubCell"/>
</dbReference>
<dbReference type="WBParaSite" id="DME_0000623801-mRNA-1">
    <property type="protein sequence ID" value="DME_0000623801-mRNA-1"/>
    <property type="gene ID" value="DME_0000623801"/>
</dbReference>
<dbReference type="PANTHER" id="PTHR23043:SF17">
    <property type="entry name" value="PROTEIN SIMILAR"/>
    <property type="match status" value="1"/>
</dbReference>
<keyword evidence="7" id="KW-1185">Reference proteome</keyword>
<comment type="subcellular location">
    <subcellularLocation>
        <location evidence="1">Nucleus</location>
    </subcellularLocation>
</comment>
<dbReference type="Pfam" id="PF14598">
    <property type="entry name" value="PAS_11"/>
    <property type="match status" value="1"/>
</dbReference>
<dbReference type="PANTHER" id="PTHR23043">
    <property type="entry name" value="HYPOXIA-INDUCIBLE FACTOR 1 ALPHA"/>
    <property type="match status" value="1"/>
</dbReference>
<dbReference type="SUPFAM" id="SSF55785">
    <property type="entry name" value="PYP-like sensor domain (PAS domain)"/>
    <property type="match status" value="1"/>
</dbReference>
<sequence>MPVICQIQSIWADDGRIYFLQGSAQPAGQGNNAIIAAKNADIPNGIFMTRHSCDMKFSYLSENFTYILKHETRSLIGTSFYCLVFPTDINRVASSIREMLVKGHSQTPYYRLISNNGSIIWLQTEATAVSHTSKGRKGQIQNEREFLIDSNQKVARNEAPFNEKEDSSDLRKDYDEVLQFFRHQPNNNIPKATNFCSAEGQMQSVPRKTCDESDPSLTRATVFVAQLNSPESNTDDLIYGNNSSSPYAQFDYNPLTSTESVIEPRSPTGSVTNTSGIRTVQDCSDIVQNLPNNFCTDSLLNTLLLPSVSGTYPLSNADVIHSRSTGTTSVQSTVPVISARYIRSLGYEPFVQSSVASCHNPPYIIQTANNAHTKMENHGVFKSSGDDLPMLAPFIAHDDVMQLTTDLHGLLPDYSITEWMLSDPLSLQTTLGVSEDCSAARTKSLAEVNTISELNSPQSQQLIFDKFSFDEQNLAHEQKSAIQAAFLNSINGQTIGFNVGPISQR</sequence>
<dbReference type="GO" id="GO:0071456">
    <property type="term" value="P:cellular response to hypoxia"/>
    <property type="evidence" value="ECO:0007669"/>
    <property type="project" value="TreeGrafter"/>
</dbReference>
<dbReference type="STRING" id="318479.A0A0N4UFL5"/>
<protein>
    <submittedName>
        <fullName evidence="8">PAS domain-containing protein</fullName>
    </submittedName>
</protein>
<dbReference type="InterPro" id="IPR000014">
    <property type="entry name" value="PAS"/>
</dbReference>
<name>A0A0N4UFL5_DRAME</name>
<keyword evidence="2" id="KW-0805">Transcription regulation</keyword>
<evidence type="ECO:0000256" key="3">
    <source>
        <dbReference type="ARBA" id="ARBA00023163"/>
    </source>
</evidence>
<dbReference type="AlphaFoldDB" id="A0A0N4UFL5"/>
<dbReference type="Proteomes" id="UP000274756">
    <property type="component" value="Unassembled WGS sequence"/>
</dbReference>
<dbReference type="CDD" id="cd00130">
    <property type="entry name" value="PAS"/>
    <property type="match status" value="1"/>
</dbReference>
<dbReference type="EMBL" id="UYYG01000014">
    <property type="protein sequence ID" value="VDN51162.1"/>
    <property type="molecule type" value="Genomic_DNA"/>
</dbReference>